<dbReference type="Gene3D" id="1.10.246.80">
    <property type="match status" value="1"/>
</dbReference>
<proteinExistence type="inferred from homology"/>
<dbReference type="Proteomes" id="UP000230553">
    <property type="component" value="Unassembled WGS sequence"/>
</dbReference>
<dbReference type="InterPro" id="IPR032810">
    <property type="entry name" value="CCA-adding_enz_C"/>
</dbReference>
<name>A0A2M7TGU8_9BACT</name>
<evidence type="ECO:0000256" key="1">
    <source>
        <dbReference type="ARBA" id="ARBA00001946"/>
    </source>
</evidence>
<dbReference type="Gene3D" id="1.10.3090.10">
    <property type="entry name" value="cca-adding enzyme, domain 2"/>
    <property type="match status" value="1"/>
</dbReference>
<feature type="domain" description="tRNA nucleotidyltransferase/poly(A) polymerase RNA and SrmB- binding" evidence="11">
    <location>
        <begin position="197"/>
        <end position="256"/>
    </location>
</feature>
<dbReference type="EMBL" id="PFNM01000007">
    <property type="protein sequence ID" value="PIZ45394.1"/>
    <property type="molecule type" value="Genomic_DNA"/>
</dbReference>
<evidence type="ECO:0000259" key="10">
    <source>
        <dbReference type="Pfam" id="PF01743"/>
    </source>
</evidence>
<evidence type="ECO:0000313" key="14">
    <source>
        <dbReference type="Proteomes" id="UP000230553"/>
    </source>
</evidence>
<keyword evidence="6" id="KW-0547">Nucleotide-binding</keyword>
<evidence type="ECO:0000259" key="12">
    <source>
        <dbReference type="Pfam" id="PF13735"/>
    </source>
</evidence>
<dbReference type="Pfam" id="PF12627">
    <property type="entry name" value="PolyA_pol_RNAbd"/>
    <property type="match status" value="1"/>
</dbReference>
<feature type="domain" description="CCA-adding enzyme C-terminal" evidence="12">
    <location>
        <begin position="324"/>
        <end position="463"/>
    </location>
</feature>
<dbReference type="AlphaFoldDB" id="A0A2M7TGU8"/>
<keyword evidence="3" id="KW-0819">tRNA processing</keyword>
<dbReference type="InterPro" id="IPR043519">
    <property type="entry name" value="NT_sf"/>
</dbReference>
<evidence type="ECO:0000256" key="5">
    <source>
        <dbReference type="ARBA" id="ARBA00022723"/>
    </source>
</evidence>
<comment type="caution">
    <text evidence="13">The sequence shown here is derived from an EMBL/GenBank/DDBJ whole genome shotgun (WGS) entry which is preliminary data.</text>
</comment>
<dbReference type="GO" id="GO:0000166">
    <property type="term" value="F:nucleotide binding"/>
    <property type="evidence" value="ECO:0007669"/>
    <property type="project" value="UniProtKB-KW"/>
</dbReference>
<keyword evidence="8 9" id="KW-0694">RNA-binding</keyword>
<protein>
    <recommendedName>
        <fullName evidence="15">HD domain-containing protein</fullName>
    </recommendedName>
</protein>
<comment type="similarity">
    <text evidence="9">Belongs to the tRNA nucleotidyltransferase/poly(A) polymerase family.</text>
</comment>
<dbReference type="InterPro" id="IPR032828">
    <property type="entry name" value="PolyA_RNA-bd"/>
</dbReference>
<evidence type="ECO:0000313" key="13">
    <source>
        <dbReference type="EMBL" id="PIZ45394.1"/>
    </source>
</evidence>
<dbReference type="InterPro" id="IPR006675">
    <property type="entry name" value="HDIG_dom"/>
</dbReference>
<dbReference type="SUPFAM" id="SSF81891">
    <property type="entry name" value="Poly A polymerase C-terminal region-like"/>
    <property type="match status" value="1"/>
</dbReference>
<feature type="domain" description="Poly A polymerase head" evidence="10">
    <location>
        <begin position="33"/>
        <end position="169"/>
    </location>
</feature>
<dbReference type="CDD" id="cd00077">
    <property type="entry name" value="HDc"/>
    <property type="match status" value="1"/>
</dbReference>
<dbReference type="GO" id="GO:0046872">
    <property type="term" value="F:metal ion binding"/>
    <property type="evidence" value="ECO:0007669"/>
    <property type="project" value="UniProtKB-KW"/>
</dbReference>
<sequence>MEINKFNIPEEIINIAEKLEKANLPAGRQGFKAYLVGGCVRDLLIERALLIGRQAKDWDIATNAKPEEIQEIFKDSVYENNFGTVGVKTGSEDEELKIVEITTFRLEGKYTDKRHPDGVRFAKTVEEDLSRRDFTINAMALRIVNCKLKIENLVDPFGGQKDLENKFIRAVGDADERFNEDALRLMRAVRFATELSFKIEPKTLEAIEKRAGLLETIAKERIRDEFIKIIMASEAARGILLLEKLGLLKYIFPELREGIGVAQNLHHIYTVFEHHIKSLGYTAEQNYSLEVRLTALLHDLGKPKTKYGEGYSATFHGHEMASAKMVARALERLRFPKNIIEKVVHLVRYHMFYYNVGEVSEAGVRRFLARVGPENVDDLLKIREADRIGSGTPKAIPYKNRHLLFMIEKVKTDPISPKMLKVNGNDLMEILNIPAGPRVGQILSILLDEVIENPKKNTKENLKSRIKDLGKLSDPELEKLSKSAREKKEEFESGLEEKMKRKYYVK</sequence>
<dbReference type="GO" id="GO:0008033">
    <property type="term" value="P:tRNA processing"/>
    <property type="evidence" value="ECO:0007669"/>
    <property type="project" value="UniProtKB-KW"/>
</dbReference>
<evidence type="ECO:0000256" key="6">
    <source>
        <dbReference type="ARBA" id="ARBA00022741"/>
    </source>
</evidence>
<keyword evidence="7" id="KW-0460">Magnesium</keyword>
<dbReference type="Pfam" id="PF01743">
    <property type="entry name" value="PolyA_pol"/>
    <property type="match status" value="1"/>
</dbReference>
<evidence type="ECO:0000256" key="7">
    <source>
        <dbReference type="ARBA" id="ARBA00022842"/>
    </source>
</evidence>
<keyword evidence="5" id="KW-0479">Metal-binding</keyword>
<dbReference type="InterPro" id="IPR050264">
    <property type="entry name" value="Bact_CCA-adding_enz_type3_sf"/>
</dbReference>
<dbReference type="Gene3D" id="3.30.460.10">
    <property type="entry name" value="Beta Polymerase, domain 2"/>
    <property type="match status" value="1"/>
</dbReference>
<dbReference type="Pfam" id="PF13735">
    <property type="entry name" value="tRNA_NucTran2_2"/>
    <property type="match status" value="1"/>
</dbReference>
<evidence type="ECO:0000256" key="8">
    <source>
        <dbReference type="ARBA" id="ARBA00022884"/>
    </source>
</evidence>
<comment type="cofactor">
    <cofactor evidence="1">
        <name>Mg(2+)</name>
        <dbReference type="ChEBI" id="CHEBI:18420"/>
    </cofactor>
</comment>
<evidence type="ECO:0000256" key="4">
    <source>
        <dbReference type="ARBA" id="ARBA00022695"/>
    </source>
</evidence>
<dbReference type="InterPro" id="IPR002646">
    <property type="entry name" value="PolA_pol_head_dom"/>
</dbReference>
<dbReference type="NCBIfam" id="TIGR00277">
    <property type="entry name" value="HDIG"/>
    <property type="match status" value="1"/>
</dbReference>
<evidence type="ECO:0000259" key="11">
    <source>
        <dbReference type="Pfam" id="PF12627"/>
    </source>
</evidence>
<reference evidence="14" key="1">
    <citation type="submission" date="2017-09" db="EMBL/GenBank/DDBJ databases">
        <title>Depth-based differentiation of microbial function through sediment-hosted aquifers and enrichment of novel symbionts in the deep terrestrial subsurface.</title>
        <authorList>
            <person name="Probst A.J."/>
            <person name="Ladd B."/>
            <person name="Jarett J.K."/>
            <person name="Geller-Mcgrath D.E."/>
            <person name="Sieber C.M.K."/>
            <person name="Emerson J.B."/>
            <person name="Anantharaman K."/>
            <person name="Thomas B.C."/>
            <person name="Malmstrom R."/>
            <person name="Stieglmeier M."/>
            <person name="Klingl A."/>
            <person name="Woyke T."/>
            <person name="Ryan C.M."/>
            <person name="Banfield J.F."/>
        </authorList>
    </citation>
    <scope>NUCLEOTIDE SEQUENCE [LARGE SCALE GENOMIC DNA]</scope>
</reference>
<dbReference type="SUPFAM" id="SSF81301">
    <property type="entry name" value="Nucleotidyltransferase"/>
    <property type="match status" value="1"/>
</dbReference>
<dbReference type="GO" id="GO:0000049">
    <property type="term" value="F:tRNA binding"/>
    <property type="evidence" value="ECO:0007669"/>
    <property type="project" value="TreeGrafter"/>
</dbReference>
<keyword evidence="4" id="KW-0548">Nucleotidyltransferase</keyword>
<dbReference type="PANTHER" id="PTHR46173">
    <property type="entry name" value="CCA TRNA NUCLEOTIDYLTRANSFERASE 1, MITOCHONDRIAL"/>
    <property type="match status" value="1"/>
</dbReference>
<dbReference type="GO" id="GO:0016779">
    <property type="term" value="F:nucleotidyltransferase activity"/>
    <property type="evidence" value="ECO:0007669"/>
    <property type="project" value="UniProtKB-KW"/>
</dbReference>
<gene>
    <name evidence="13" type="ORF">COY31_00475</name>
</gene>
<evidence type="ECO:0000256" key="3">
    <source>
        <dbReference type="ARBA" id="ARBA00022694"/>
    </source>
</evidence>
<evidence type="ECO:0000256" key="9">
    <source>
        <dbReference type="RuleBase" id="RU003953"/>
    </source>
</evidence>
<evidence type="ECO:0000256" key="2">
    <source>
        <dbReference type="ARBA" id="ARBA00022679"/>
    </source>
</evidence>
<evidence type="ECO:0008006" key="15">
    <source>
        <dbReference type="Google" id="ProtNLM"/>
    </source>
</evidence>
<organism evidence="13 14">
    <name type="scientific">Candidatus Wolfebacteria bacterium CG_4_10_14_0_2_um_filter_39_18</name>
    <dbReference type="NCBI Taxonomy" id="1975061"/>
    <lineage>
        <taxon>Bacteria</taxon>
        <taxon>Candidatus Wolfeibacteriota</taxon>
    </lineage>
</organism>
<dbReference type="PANTHER" id="PTHR46173:SF1">
    <property type="entry name" value="CCA TRNA NUCLEOTIDYLTRANSFERASE 1, MITOCHONDRIAL"/>
    <property type="match status" value="1"/>
</dbReference>
<dbReference type="CDD" id="cd05398">
    <property type="entry name" value="NT_ClassII-CCAase"/>
    <property type="match status" value="1"/>
</dbReference>
<dbReference type="InterPro" id="IPR003607">
    <property type="entry name" value="HD/PDEase_dom"/>
</dbReference>
<accession>A0A2M7TGU8</accession>
<keyword evidence="2 9" id="KW-0808">Transferase</keyword>